<reference evidence="1 2" key="1">
    <citation type="submission" date="2019-03" db="EMBL/GenBank/DDBJ databases">
        <title>Sequencing the genomes of 1000 actinobacteria strains.</title>
        <authorList>
            <person name="Klenk H.-P."/>
        </authorList>
    </citation>
    <scope>NUCLEOTIDE SEQUENCE [LARGE SCALE GENOMIC DNA]</scope>
    <source>
        <strain evidence="1 2">DSM 44969</strain>
    </source>
</reference>
<accession>A0A4R1HK35</accession>
<proteinExistence type="predicted"/>
<dbReference type="Proteomes" id="UP000295560">
    <property type="component" value="Unassembled WGS sequence"/>
</dbReference>
<name>A0A4R1HK35_PSEEN</name>
<protein>
    <submittedName>
        <fullName evidence="1">Uncharacterized protein</fullName>
    </submittedName>
</protein>
<comment type="caution">
    <text evidence="1">The sequence shown here is derived from an EMBL/GenBank/DDBJ whole genome shotgun (WGS) entry which is preliminary data.</text>
</comment>
<dbReference type="EMBL" id="SMFZ01000002">
    <property type="protein sequence ID" value="TCK22717.1"/>
    <property type="molecule type" value="Genomic_DNA"/>
</dbReference>
<dbReference type="AlphaFoldDB" id="A0A4R1HK35"/>
<evidence type="ECO:0000313" key="2">
    <source>
        <dbReference type="Proteomes" id="UP000295560"/>
    </source>
</evidence>
<sequence length="57" mass="6193">MDLVTRTSCPHCGRPRTADDARGLDWSSTHTPDGVGFLCGPCTRDRLTEIECGLVDT</sequence>
<dbReference type="RefSeq" id="WP_165922602.1">
    <property type="nucleotide sequence ID" value="NZ_SMFZ01000002.1"/>
</dbReference>
<evidence type="ECO:0000313" key="1">
    <source>
        <dbReference type="EMBL" id="TCK22717.1"/>
    </source>
</evidence>
<organism evidence="1 2">
    <name type="scientific">Pseudonocardia endophytica</name>
    <dbReference type="NCBI Taxonomy" id="401976"/>
    <lineage>
        <taxon>Bacteria</taxon>
        <taxon>Bacillati</taxon>
        <taxon>Actinomycetota</taxon>
        <taxon>Actinomycetes</taxon>
        <taxon>Pseudonocardiales</taxon>
        <taxon>Pseudonocardiaceae</taxon>
        <taxon>Pseudonocardia</taxon>
    </lineage>
</organism>
<keyword evidence="2" id="KW-1185">Reference proteome</keyword>
<gene>
    <name evidence="1" type="ORF">EV378_6725</name>
</gene>